<dbReference type="InterPro" id="IPR052707">
    <property type="entry name" value="OsmC_Ohr_Peroxiredoxin"/>
</dbReference>
<gene>
    <name evidence="1" type="ORF">J2W55_002369</name>
</gene>
<proteinExistence type="predicted"/>
<name>A0ABU1TAY6_9SPHI</name>
<dbReference type="InterPro" id="IPR015946">
    <property type="entry name" value="KH_dom-like_a/b"/>
</dbReference>
<dbReference type="Pfam" id="PF02566">
    <property type="entry name" value="OsmC"/>
    <property type="match status" value="1"/>
</dbReference>
<evidence type="ECO:0000313" key="1">
    <source>
        <dbReference type="EMBL" id="MDR6942527.1"/>
    </source>
</evidence>
<evidence type="ECO:0000313" key="2">
    <source>
        <dbReference type="Proteomes" id="UP001247620"/>
    </source>
</evidence>
<dbReference type="RefSeq" id="WP_310095824.1">
    <property type="nucleotide sequence ID" value="NZ_JAVDUU010000002.1"/>
</dbReference>
<dbReference type="InterPro" id="IPR003718">
    <property type="entry name" value="OsmC/Ohr_fam"/>
</dbReference>
<accession>A0ABU1TAY6</accession>
<protein>
    <submittedName>
        <fullName evidence="1">Organic hydroperoxide reductase OsmC/OhrA</fullName>
    </submittedName>
</protein>
<dbReference type="SUPFAM" id="SSF82784">
    <property type="entry name" value="OsmC-like"/>
    <property type="match status" value="1"/>
</dbReference>
<comment type="caution">
    <text evidence="1">The sequence shown here is derived from an EMBL/GenBank/DDBJ whole genome shotgun (WGS) entry which is preliminary data.</text>
</comment>
<dbReference type="Gene3D" id="3.30.300.20">
    <property type="match status" value="1"/>
</dbReference>
<organism evidence="1 2">
    <name type="scientific">Mucilaginibacter pocheonensis</name>
    <dbReference type="NCBI Taxonomy" id="398050"/>
    <lineage>
        <taxon>Bacteria</taxon>
        <taxon>Pseudomonadati</taxon>
        <taxon>Bacteroidota</taxon>
        <taxon>Sphingobacteriia</taxon>
        <taxon>Sphingobacteriales</taxon>
        <taxon>Sphingobacteriaceae</taxon>
        <taxon>Mucilaginibacter</taxon>
    </lineage>
</organism>
<dbReference type="PANTHER" id="PTHR42830:SF2">
    <property type="entry name" value="OSMC_OHR FAMILY PROTEIN"/>
    <property type="match status" value="1"/>
</dbReference>
<dbReference type="PANTHER" id="PTHR42830">
    <property type="entry name" value="OSMOTICALLY INDUCIBLE FAMILY PROTEIN"/>
    <property type="match status" value="1"/>
</dbReference>
<dbReference type="EMBL" id="JAVDUU010000002">
    <property type="protein sequence ID" value="MDR6942527.1"/>
    <property type="molecule type" value="Genomic_DNA"/>
</dbReference>
<dbReference type="InterPro" id="IPR036102">
    <property type="entry name" value="OsmC/Ohrsf"/>
</dbReference>
<sequence length="163" mass="18179">MKNHHYQTNVTWTGNTGAGTKDYKAYERSHDIHIEGKQVISGSSDPNFRGDASKHSPEDLLVASVSSCHMLWYLHLCTTAGIIVTAYEDKAEGVMLENRNGSGCFTLILLRPVITINDEALIDKANELHKEANKMCFIANSCNFPILHEPKYKIADIEDSVIK</sequence>
<keyword evidence="2" id="KW-1185">Reference proteome</keyword>
<dbReference type="Proteomes" id="UP001247620">
    <property type="component" value="Unassembled WGS sequence"/>
</dbReference>
<reference evidence="1 2" key="1">
    <citation type="submission" date="2023-07" db="EMBL/GenBank/DDBJ databases">
        <title>Sorghum-associated microbial communities from plants grown in Nebraska, USA.</title>
        <authorList>
            <person name="Schachtman D."/>
        </authorList>
    </citation>
    <scope>NUCLEOTIDE SEQUENCE [LARGE SCALE GENOMIC DNA]</scope>
    <source>
        <strain evidence="1 2">3262</strain>
    </source>
</reference>